<evidence type="ECO:0000313" key="2">
    <source>
        <dbReference type="Proteomes" id="UP001232493"/>
    </source>
</evidence>
<accession>A0ABY8PT06</accession>
<organism evidence="1 2">
    <name type="scientific">Marinitoga aeolica</name>
    <dbReference type="NCBI Taxonomy" id="2809031"/>
    <lineage>
        <taxon>Bacteria</taxon>
        <taxon>Thermotogati</taxon>
        <taxon>Thermotogota</taxon>
        <taxon>Thermotogae</taxon>
        <taxon>Petrotogales</taxon>
        <taxon>Petrotogaceae</taxon>
        <taxon>Marinitoga</taxon>
    </lineage>
</organism>
<protein>
    <submittedName>
        <fullName evidence="1">Uncharacterized protein</fullName>
    </submittedName>
</protein>
<proteinExistence type="predicted"/>
<dbReference type="Proteomes" id="UP001232493">
    <property type="component" value="Chromosome"/>
</dbReference>
<sequence>MEGWIPTKRLKKVVEFADKFCGNIEPIHRYIYLYFDKFLRVSMTDGCAVADMFFSKEFFPFKKVYKIPIQHLKGLLKGLNEEENPFVRMLALDEGVKIELENMSLNIESENEEKPSFNINNPTLLSKIQLKKFIDNLDFCSITSMEGDLINIFSNKKGELWGYFHGYNMGVYSYFGKSEINISREVPYVTIRHIIKSLSLITDKEVGLYLNEESILIKGKGININVCSSVNPIGIRINFDREVLEFQKINLKELKKILNKIYTSLPSNARIYLILGKESYILAKDKNTTITWKINLKFKHKYLIEINPRKLRSVFSRFSENIIIKLNNKTVLFKDTQKYLEIELKEFSK</sequence>
<dbReference type="EMBL" id="CP069362">
    <property type="protein sequence ID" value="WGS65758.1"/>
    <property type="molecule type" value="Genomic_DNA"/>
</dbReference>
<dbReference type="RefSeq" id="WP_281000487.1">
    <property type="nucleotide sequence ID" value="NZ_CP069362.1"/>
</dbReference>
<name>A0ABY8PT06_9BACT</name>
<keyword evidence="2" id="KW-1185">Reference proteome</keyword>
<reference evidence="1 2" key="1">
    <citation type="submission" date="2021-02" db="EMBL/GenBank/DDBJ databases">
        <title>Characterization of Marinitoga sp. nov. str. BP5-C20A.</title>
        <authorList>
            <person name="Erauso G."/>
            <person name="Postec A."/>
        </authorList>
    </citation>
    <scope>NUCLEOTIDE SEQUENCE [LARGE SCALE GENOMIC DNA]</scope>
    <source>
        <strain evidence="1 2">BP5-C20A</strain>
    </source>
</reference>
<evidence type="ECO:0000313" key="1">
    <source>
        <dbReference type="EMBL" id="WGS65758.1"/>
    </source>
</evidence>
<gene>
    <name evidence="1" type="ORF">JRV97_04180</name>
</gene>